<name>M8DGY0_9BACL</name>
<dbReference type="Proteomes" id="UP000012081">
    <property type="component" value="Unassembled WGS sequence"/>
</dbReference>
<proteinExistence type="predicted"/>
<reference evidence="1 2" key="1">
    <citation type="submission" date="2013-03" db="EMBL/GenBank/DDBJ databases">
        <title>Assembly of a new bacterial strain Brevibacillus borstelensis AK1.</title>
        <authorList>
            <person name="Rajan I."/>
            <person name="PoliReddy D."/>
            <person name="Sugumar T."/>
            <person name="Rathinam K."/>
            <person name="Alqarawi S."/>
            <person name="Khalil A.B."/>
            <person name="Sivakumar N."/>
        </authorList>
    </citation>
    <scope>NUCLEOTIDE SEQUENCE [LARGE SCALE GENOMIC DNA]</scope>
    <source>
        <strain evidence="1 2">AK1</strain>
    </source>
</reference>
<dbReference type="STRING" id="1300222.I532_08032"/>
<dbReference type="RefSeq" id="WP_003387511.1">
    <property type="nucleotide sequence ID" value="NZ_APBN01000003.1"/>
</dbReference>
<dbReference type="GeneID" id="89500711"/>
<evidence type="ECO:0000313" key="1">
    <source>
        <dbReference type="EMBL" id="EMT52712.1"/>
    </source>
</evidence>
<accession>M8DGY0</accession>
<organism evidence="1 2">
    <name type="scientific">Brevibacillus borstelensis AK1</name>
    <dbReference type="NCBI Taxonomy" id="1300222"/>
    <lineage>
        <taxon>Bacteria</taxon>
        <taxon>Bacillati</taxon>
        <taxon>Bacillota</taxon>
        <taxon>Bacilli</taxon>
        <taxon>Bacillales</taxon>
        <taxon>Paenibacillaceae</taxon>
        <taxon>Brevibacillus</taxon>
    </lineage>
</organism>
<gene>
    <name evidence="1" type="ORF">I532_08032</name>
</gene>
<comment type="caution">
    <text evidence="1">The sequence shown here is derived from an EMBL/GenBank/DDBJ whole genome shotgun (WGS) entry which is preliminary data.</text>
</comment>
<keyword evidence="2" id="KW-1185">Reference proteome</keyword>
<evidence type="ECO:0000313" key="2">
    <source>
        <dbReference type="Proteomes" id="UP000012081"/>
    </source>
</evidence>
<dbReference type="PATRIC" id="fig|1300222.3.peg.1648"/>
<dbReference type="AlphaFoldDB" id="M8DGY0"/>
<protein>
    <submittedName>
        <fullName evidence="1">Uncharacterized protein</fullName>
    </submittedName>
</protein>
<sequence length="61" mass="6663">MSKLIGIIKSGSGTVHAVTDKRSPKALCGYRHGMKGNFAWSGRSRVTCEKCKVKIPEDVIE</sequence>
<dbReference type="EMBL" id="APBN01000003">
    <property type="protein sequence ID" value="EMT52712.1"/>
    <property type="molecule type" value="Genomic_DNA"/>
</dbReference>